<reference evidence="3" key="1">
    <citation type="submission" date="2025-08" db="UniProtKB">
        <authorList>
            <consortium name="RefSeq"/>
        </authorList>
    </citation>
    <scope>IDENTIFICATION</scope>
</reference>
<dbReference type="GeneID" id="101845274"/>
<dbReference type="InterPro" id="IPR050566">
    <property type="entry name" value="Deoxyribonucleoside_kinase"/>
</dbReference>
<feature type="domain" description="Deoxynucleoside kinase" evidence="1">
    <location>
        <begin position="1"/>
        <end position="99"/>
    </location>
</feature>
<evidence type="ECO:0000259" key="1">
    <source>
        <dbReference type="Pfam" id="PF01712"/>
    </source>
</evidence>
<gene>
    <name evidence="3" type="primary">LOC101845274</name>
</gene>
<dbReference type="InterPro" id="IPR031314">
    <property type="entry name" value="DNK_dom"/>
</dbReference>
<dbReference type="Gene3D" id="3.40.50.300">
    <property type="entry name" value="P-loop containing nucleotide triphosphate hydrolases"/>
    <property type="match status" value="1"/>
</dbReference>
<dbReference type="Proteomes" id="UP000694888">
    <property type="component" value="Unplaced"/>
</dbReference>
<dbReference type="Pfam" id="PF01712">
    <property type="entry name" value="dNK"/>
    <property type="match status" value="1"/>
</dbReference>
<dbReference type="SUPFAM" id="SSF52540">
    <property type="entry name" value="P-loop containing nucleoside triphosphate hydrolases"/>
    <property type="match status" value="1"/>
</dbReference>
<proteinExistence type="predicted"/>
<keyword evidence="2" id="KW-1185">Reference proteome</keyword>
<name>A0ABM1AAC8_APLCA</name>
<evidence type="ECO:0000313" key="2">
    <source>
        <dbReference type="Proteomes" id="UP000694888"/>
    </source>
</evidence>
<evidence type="ECO:0000313" key="3">
    <source>
        <dbReference type="RefSeq" id="XP_012943903.2"/>
    </source>
</evidence>
<accession>A0ABM1AAC8</accession>
<organism evidence="2 3">
    <name type="scientific">Aplysia californica</name>
    <name type="common">California sea hare</name>
    <dbReference type="NCBI Taxonomy" id="6500"/>
    <lineage>
        <taxon>Eukaryota</taxon>
        <taxon>Metazoa</taxon>
        <taxon>Spiralia</taxon>
        <taxon>Lophotrochozoa</taxon>
        <taxon>Mollusca</taxon>
        <taxon>Gastropoda</taxon>
        <taxon>Heterobranchia</taxon>
        <taxon>Euthyneura</taxon>
        <taxon>Tectipleura</taxon>
        <taxon>Aplysiida</taxon>
        <taxon>Aplysioidea</taxon>
        <taxon>Aplysiidae</taxon>
        <taxon>Aplysia</taxon>
    </lineage>
</organism>
<dbReference type="RefSeq" id="XP_012943903.2">
    <property type="nucleotide sequence ID" value="XM_013088449.2"/>
</dbReference>
<sequence length="120" mass="13758">MPPLEFEILNECHNWVNENEDIHVDLIVYLRASPEVCSKRIQKRNRSEEAGVPMEYLESLHRLHDEWLLHGKRGKLPAPVLVIDADKDHSELQTKLESLRQDILGGLAETLSFSDDSDSS</sequence>
<dbReference type="PANTHER" id="PTHR10513:SF24">
    <property type="entry name" value="THYMIDINE KINASE 2, MITOCHONDRIAL"/>
    <property type="match status" value="1"/>
</dbReference>
<dbReference type="InterPro" id="IPR027417">
    <property type="entry name" value="P-loop_NTPase"/>
</dbReference>
<dbReference type="PANTHER" id="PTHR10513">
    <property type="entry name" value="DEOXYNUCLEOSIDE KINASE"/>
    <property type="match status" value="1"/>
</dbReference>
<protein>
    <submittedName>
        <fullName evidence="3">Thymidine kinase 2, mitochondrial-like</fullName>
    </submittedName>
</protein>